<gene>
    <name evidence="1" type="ORF">SMN809_LOCUS24922</name>
    <name evidence="2" type="ORF">SMN809_LOCUS24959</name>
</gene>
<comment type="caution">
    <text evidence="1">The sequence shown here is derived from an EMBL/GenBank/DDBJ whole genome shotgun (WGS) entry which is preliminary data.</text>
</comment>
<evidence type="ECO:0000313" key="2">
    <source>
        <dbReference type="EMBL" id="CAF4274026.1"/>
    </source>
</evidence>
<organism evidence="1 3">
    <name type="scientific">Rotaria magnacalcarata</name>
    <dbReference type="NCBI Taxonomy" id="392030"/>
    <lineage>
        <taxon>Eukaryota</taxon>
        <taxon>Metazoa</taxon>
        <taxon>Spiralia</taxon>
        <taxon>Gnathifera</taxon>
        <taxon>Rotifera</taxon>
        <taxon>Eurotatoria</taxon>
        <taxon>Bdelloidea</taxon>
        <taxon>Philodinida</taxon>
        <taxon>Philodinidae</taxon>
        <taxon>Rotaria</taxon>
    </lineage>
</organism>
<accession>A0A8S2T924</accession>
<evidence type="ECO:0000313" key="1">
    <source>
        <dbReference type="EMBL" id="CAF4273167.1"/>
    </source>
</evidence>
<name>A0A8S2T924_9BILA</name>
<dbReference type="AlphaFoldDB" id="A0A8S2T924"/>
<sequence length="28" mass="3249">SDLVCTFFHAIQRDQQINDAREKVNDGK</sequence>
<proteinExistence type="predicted"/>
<reference evidence="1" key="1">
    <citation type="submission" date="2021-02" db="EMBL/GenBank/DDBJ databases">
        <authorList>
            <person name="Nowell W R."/>
        </authorList>
    </citation>
    <scope>NUCLEOTIDE SEQUENCE</scope>
</reference>
<dbReference type="EMBL" id="CAJOBI010031114">
    <property type="protein sequence ID" value="CAF4273167.1"/>
    <property type="molecule type" value="Genomic_DNA"/>
</dbReference>
<dbReference type="Proteomes" id="UP000676336">
    <property type="component" value="Unassembled WGS sequence"/>
</dbReference>
<feature type="non-terminal residue" evidence="1">
    <location>
        <position position="1"/>
    </location>
</feature>
<dbReference type="EMBL" id="CAJOBI010031301">
    <property type="protein sequence ID" value="CAF4274026.1"/>
    <property type="molecule type" value="Genomic_DNA"/>
</dbReference>
<evidence type="ECO:0000313" key="3">
    <source>
        <dbReference type="Proteomes" id="UP000676336"/>
    </source>
</evidence>
<protein>
    <submittedName>
        <fullName evidence="1">Uncharacterized protein</fullName>
    </submittedName>
</protein>